<feature type="region of interest" description="Disordered" evidence="12">
    <location>
        <begin position="105"/>
        <end position="135"/>
    </location>
</feature>
<sequence>MACRYPFSSANAAVARFFYPSTLSISTRSTTPLFCPPVCRIRVRNTSRMLASSSSAASEDPKSKEGRLLESLNAKDLASEPGPNPHDVSSAPSSFDFISEGEEISSGQVRKLGSSSSSSSTSSSKSSTNSVSSKNAPLKFSSTYSFPSNISVPPEVREHLTEWSKNVLNHSRHVIQEAQKKFVGLGLKVNEMTGYHEVERLKHMVFEKEDELQRLRESARAAKDAYDEAVAARSEAQRETNILLERKHSWTDADVSKFTSLVRADHTSSHAVASTSIALKDAEVAVDKSFSQLMQVILQRYHEEQVWSDKIRSVSTWANVAGLAINFIVFVGAVLLVEPWKRKRLVEKLEERVASMMERVDHRLEGVEGHLERVAAGPASANAIKEQHSHAVVLEAEDMPSKSTAHPSEFISSQTIPLIAGVDPAMNVSESQGDPFFTQTVGGLPDYLDPLVKPSQKRDLAVAGMAGAVAAWILMGAMRLVRS</sequence>
<keyword evidence="5 10" id="KW-1133">Transmembrane helix</keyword>
<evidence type="ECO:0000256" key="10">
    <source>
        <dbReference type="RuleBase" id="RU364128"/>
    </source>
</evidence>
<feature type="coiled-coil region" evidence="11">
    <location>
        <begin position="198"/>
        <end position="239"/>
    </location>
</feature>
<evidence type="ECO:0000256" key="1">
    <source>
        <dbReference type="ARBA" id="ARBA00007472"/>
    </source>
</evidence>
<evidence type="ECO:0000256" key="6">
    <source>
        <dbReference type="ARBA" id="ARBA00023054"/>
    </source>
</evidence>
<evidence type="ECO:0000256" key="5">
    <source>
        <dbReference type="ARBA" id="ARBA00022989"/>
    </source>
</evidence>
<keyword evidence="2 10" id="KW-0812">Transmembrane</keyword>
<keyword evidence="8 10" id="KW-0472">Membrane</keyword>
<dbReference type="EMBL" id="KN847975">
    <property type="protein sequence ID" value="KIR49307.1"/>
    <property type="molecule type" value="Genomic_DNA"/>
</dbReference>
<evidence type="ECO:0000313" key="13">
    <source>
        <dbReference type="EMBL" id="KIR49307.1"/>
    </source>
</evidence>
<organism evidence="13">
    <name type="scientific">Cryptococcus bacillisporus CA1280</name>
    <dbReference type="NCBI Taxonomy" id="1296109"/>
    <lineage>
        <taxon>Eukaryota</taxon>
        <taxon>Fungi</taxon>
        <taxon>Dikarya</taxon>
        <taxon>Basidiomycota</taxon>
        <taxon>Agaricomycotina</taxon>
        <taxon>Tremellomycetes</taxon>
        <taxon>Tremellales</taxon>
        <taxon>Cryptococcaceae</taxon>
        <taxon>Cryptococcus</taxon>
        <taxon>Cryptococcus gattii species complex</taxon>
    </lineage>
</organism>
<keyword evidence="6 11" id="KW-0175">Coiled coil</keyword>
<dbReference type="HOGENOM" id="CLU_580048_0_0_1"/>
<gene>
    <name evidence="13" type="ORF">I312_01461</name>
</gene>
<dbReference type="AlphaFoldDB" id="A0A0D0TRG5"/>
<protein>
    <recommendedName>
        <fullName evidence="10">Sensitive to high expression protein 9, mitochondrial</fullName>
    </recommendedName>
</protein>
<comment type="subunit">
    <text evidence="10">Homooligomer.</text>
</comment>
<evidence type="ECO:0000256" key="4">
    <source>
        <dbReference type="ARBA" id="ARBA00022946"/>
    </source>
</evidence>
<feature type="transmembrane region" description="Helical" evidence="10">
    <location>
        <begin position="317"/>
        <end position="337"/>
    </location>
</feature>
<evidence type="ECO:0000256" key="11">
    <source>
        <dbReference type="SAM" id="Coils"/>
    </source>
</evidence>
<comment type="subcellular location">
    <subcellularLocation>
        <location evidence="10">Mitochondrion inner membrane</location>
        <topology evidence="10">Multi-pass membrane protein</topology>
    </subcellularLocation>
</comment>
<dbReference type="Pfam" id="PF05546">
    <property type="entry name" value="She9_MDM33"/>
    <property type="match status" value="1"/>
</dbReference>
<keyword evidence="3 10" id="KW-0999">Mitochondrion inner membrane</keyword>
<dbReference type="PANTHER" id="PTHR31961:SF3">
    <property type="entry name" value="SENSITIVE TO HIGH EXPRESSION PROTEIN 9, MITOCHONDRIAL"/>
    <property type="match status" value="1"/>
</dbReference>
<feature type="compositionally biased region" description="Low complexity" evidence="12">
    <location>
        <begin position="114"/>
        <end position="135"/>
    </location>
</feature>
<keyword evidence="4 10" id="KW-0809">Transit peptide</keyword>
<evidence type="ECO:0000256" key="2">
    <source>
        <dbReference type="ARBA" id="ARBA00022692"/>
    </source>
</evidence>
<reference evidence="13" key="1">
    <citation type="submission" date="2015-01" db="EMBL/GenBank/DDBJ databases">
        <title>The Genome Sequence of Cryptococcus gattii CA1280.</title>
        <authorList>
            <consortium name="The Broad Institute Genomics Platform"/>
            <person name="Cuomo C."/>
            <person name="Litvintseva A."/>
            <person name="Chen Y."/>
            <person name="Heitman J."/>
            <person name="Sun S."/>
            <person name="Springer D."/>
            <person name="Dromer F."/>
            <person name="Young S."/>
            <person name="Zeng Q."/>
            <person name="Gargeya S."/>
            <person name="Abouelleil A."/>
            <person name="Alvarado L."/>
            <person name="Chapman S.B."/>
            <person name="Gainer-Dewar J."/>
            <person name="Goldberg J."/>
            <person name="Griggs A."/>
            <person name="Gujja S."/>
            <person name="Hansen M."/>
            <person name="Howarth C."/>
            <person name="Imamovic A."/>
            <person name="Larimer J."/>
            <person name="Murphy C."/>
            <person name="Naylor J."/>
            <person name="Pearson M."/>
            <person name="Priest M."/>
            <person name="Roberts A."/>
            <person name="Saif S."/>
            <person name="Shea T."/>
            <person name="Sykes S."/>
            <person name="Wortman J."/>
            <person name="Nusbaum C."/>
            <person name="Birren B."/>
        </authorList>
    </citation>
    <scope>NUCLEOTIDE SEQUENCE [LARGE SCALE GENOMIC DNA]</scope>
    <source>
        <strain evidence="13">CA1280</strain>
    </source>
</reference>
<evidence type="ECO:0000256" key="3">
    <source>
        <dbReference type="ARBA" id="ARBA00022792"/>
    </source>
</evidence>
<name>A0A0D0TRG5_CRYGA</name>
<dbReference type="PANTHER" id="PTHR31961">
    <property type="entry name" value="SENSITIVE TO HIGH EXPRESSION PROTEIN 9, MITOCHONDRIAL"/>
    <property type="match status" value="1"/>
</dbReference>
<dbReference type="GO" id="GO:0005743">
    <property type="term" value="C:mitochondrial inner membrane"/>
    <property type="evidence" value="ECO:0007669"/>
    <property type="project" value="UniProtKB-SubCell"/>
</dbReference>
<dbReference type="InterPro" id="IPR008839">
    <property type="entry name" value="MDM33_fungi"/>
</dbReference>
<keyword evidence="7 10" id="KW-0496">Mitochondrion</keyword>
<accession>A0A0D0TRG5</accession>
<comment type="similarity">
    <text evidence="1 10">Belongs to the SHE9 family.</text>
</comment>
<feature type="transmembrane region" description="Helical" evidence="10">
    <location>
        <begin position="460"/>
        <end position="481"/>
    </location>
</feature>
<evidence type="ECO:0000256" key="9">
    <source>
        <dbReference type="ARBA" id="ARBA00024807"/>
    </source>
</evidence>
<proteinExistence type="inferred from homology"/>
<evidence type="ECO:0000256" key="7">
    <source>
        <dbReference type="ARBA" id="ARBA00023128"/>
    </source>
</evidence>
<comment type="function">
    <text evidence="9">Required for the maintenance of the structure of the mitochondrial inner membrane. Involved in mitochondrial morphology. Causes growth arrest when highly overexpressed.</text>
</comment>
<dbReference type="OrthoDB" id="5595506at2759"/>
<evidence type="ECO:0000256" key="12">
    <source>
        <dbReference type="SAM" id="MobiDB-lite"/>
    </source>
</evidence>
<dbReference type="GO" id="GO:0007007">
    <property type="term" value="P:inner mitochondrial membrane organization"/>
    <property type="evidence" value="ECO:0007669"/>
    <property type="project" value="TreeGrafter"/>
</dbReference>
<evidence type="ECO:0000256" key="8">
    <source>
        <dbReference type="ARBA" id="ARBA00023136"/>
    </source>
</evidence>